<comment type="subunit">
    <text evidence="12">Adaptor protein complex 1 (AP-1) is a heterotetramer composed of two large adaptins (gamma-type subunit AP1G1 and beta-type subunit AP1B1), a medium adaptin (mu-type subunit AP1M1 or AP1M2) and a small adaptin (sigma-type subunit AP1S1 or AP1S2 or AP1S3). Binds to MUC1.</text>
</comment>
<feature type="region of interest" description="Disordered" evidence="21">
    <location>
        <begin position="207"/>
        <end position="336"/>
    </location>
</feature>
<evidence type="ECO:0000256" key="3">
    <source>
        <dbReference type="ARBA" id="ARBA00004600"/>
    </source>
</evidence>
<evidence type="ECO:0000256" key="1">
    <source>
        <dbReference type="ARBA" id="ARBA00004180"/>
    </source>
</evidence>
<evidence type="ECO:0000256" key="15">
    <source>
        <dbReference type="ARBA" id="ARBA00078289"/>
    </source>
</evidence>
<reference evidence="23 24" key="1">
    <citation type="journal article" date="2021" name="Cell">
        <title>Tracing the genetic footprints of vertebrate landing in non-teleost ray-finned fishes.</title>
        <authorList>
            <person name="Bi X."/>
            <person name="Wang K."/>
            <person name="Yang L."/>
            <person name="Pan H."/>
            <person name="Jiang H."/>
            <person name="Wei Q."/>
            <person name="Fang M."/>
            <person name="Yu H."/>
            <person name="Zhu C."/>
            <person name="Cai Y."/>
            <person name="He Y."/>
            <person name="Gan X."/>
            <person name="Zeng H."/>
            <person name="Yu D."/>
            <person name="Zhu Y."/>
            <person name="Jiang H."/>
            <person name="Qiu Q."/>
            <person name="Yang H."/>
            <person name="Zhang Y.E."/>
            <person name="Wang W."/>
            <person name="Zhu M."/>
            <person name="He S."/>
            <person name="Zhang G."/>
        </authorList>
    </citation>
    <scope>NUCLEOTIDE SEQUENCE [LARGE SCALE GENOMIC DNA]</scope>
    <source>
        <strain evidence="23">Bchr_013</strain>
    </source>
</reference>
<organism evidence="23 24">
    <name type="scientific">Polypterus senegalus</name>
    <name type="common">Senegal bichir</name>
    <dbReference type="NCBI Taxonomy" id="55291"/>
    <lineage>
        <taxon>Eukaryota</taxon>
        <taxon>Metazoa</taxon>
        <taxon>Chordata</taxon>
        <taxon>Craniata</taxon>
        <taxon>Vertebrata</taxon>
        <taxon>Euteleostomi</taxon>
        <taxon>Actinopterygii</taxon>
        <taxon>Polypteriformes</taxon>
        <taxon>Polypteridae</taxon>
        <taxon>Polypterus</taxon>
    </lineage>
</organism>
<evidence type="ECO:0000256" key="13">
    <source>
        <dbReference type="ARBA" id="ARBA00074182"/>
    </source>
</evidence>
<evidence type="ECO:0000256" key="12">
    <source>
        <dbReference type="ARBA" id="ARBA00062489"/>
    </source>
</evidence>
<keyword evidence="24" id="KW-1185">Reference proteome</keyword>
<dbReference type="CDD" id="cd14831">
    <property type="entry name" value="AP1_sigma"/>
    <property type="match status" value="1"/>
</dbReference>
<evidence type="ECO:0000256" key="5">
    <source>
        <dbReference type="ARBA" id="ARBA00022448"/>
    </source>
</evidence>
<evidence type="ECO:0000256" key="8">
    <source>
        <dbReference type="ARBA" id="ARBA00023136"/>
    </source>
</evidence>
<dbReference type="InterPro" id="IPR011012">
    <property type="entry name" value="Longin-like_dom_sf"/>
</dbReference>
<dbReference type="Pfam" id="PF01217">
    <property type="entry name" value="Clat_adaptor_s"/>
    <property type="match status" value="1"/>
</dbReference>
<comment type="caution">
    <text evidence="23">The sequence shown here is derived from an EMBL/GenBank/DDBJ whole genome shotgun (WGS) entry which is preliminary data.</text>
</comment>
<dbReference type="GO" id="GO:0006886">
    <property type="term" value="P:intracellular protein transport"/>
    <property type="evidence" value="ECO:0007669"/>
    <property type="project" value="InterPro"/>
</dbReference>
<dbReference type="EMBL" id="JAATIS010008602">
    <property type="protein sequence ID" value="KAG2456929.1"/>
    <property type="molecule type" value="Genomic_DNA"/>
</dbReference>
<dbReference type="InterPro" id="IPR000804">
    <property type="entry name" value="Clathrin_sm-chain_CS"/>
</dbReference>
<evidence type="ECO:0000256" key="11">
    <source>
        <dbReference type="ARBA" id="ARBA00059060"/>
    </source>
</evidence>
<evidence type="ECO:0000256" key="18">
    <source>
        <dbReference type="ARBA" id="ARBA00081843"/>
    </source>
</evidence>
<comment type="similarity">
    <text evidence="4">Belongs to the adaptor complexes small subunit family.</text>
</comment>
<proteinExistence type="inferred from homology"/>
<feature type="compositionally biased region" description="Polar residues" evidence="21">
    <location>
        <begin position="284"/>
        <end position="297"/>
    </location>
</feature>
<evidence type="ECO:0000313" key="24">
    <source>
        <dbReference type="Proteomes" id="UP000886611"/>
    </source>
</evidence>
<protein>
    <recommendedName>
        <fullName evidence="13">AP-1 complex subunit sigma-2</fullName>
    </recommendedName>
    <alternativeName>
        <fullName evidence="17">Adaptor protein complex AP-1 subunit sigma-1B</fullName>
    </alternativeName>
    <alternativeName>
        <fullName evidence="19">Adaptor-related protein complex 1 subunit sigma-1B</fullName>
    </alternativeName>
    <alternativeName>
        <fullName evidence="15">Clathrin assembly protein complex 1 sigma-1B small chain</fullName>
    </alternativeName>
    <alternativeName>
        <fullName evidence="18">Golgi adaptor HA1/AP1 adaptin sigma-1B subunit</fullName>
    </alternativeName>
    <alternativeName>
        <fullName evidence="20">Sigma 1B subunit of AP-1 clathrin</fullName>
    </alternativeName>
    <alternativeName>
        <fullName evidence="16">Sigma-adaptin 1B</fullName>
    </alternativeName>
    <alternativeName>
        <fullName evidence="14">Sigma1B-adaptin</fullName>
    </alternativeName>
</protein>
<feature type="domain" description="AP complex mu/sigma subunit" evidence="22">
    <location>
        <begin position="33"/>
        <end position="173"/>
    </location>
</feature>
<evidence type="ECO:0000313" key="23">
    <source>
        <dbReference type="EMBL" id="KAG2456929.1"/>
    </source>
</evidence>
<evidence type="ECO:0000256" key="16">
    <source>
        <dbReference type="ARBA" id="ARBA00079447"/>
    </source>
</evidence>
<evidence type="ECO:0000256" key="17">
    <source>
        <dbReference type="ARBA" id="ARBA00081799"/>
    </source>
</evidence>
<comment type="function">
    <text evidence="11">Subunit of clathrin-associated adaptor protein complex 1 that plays a role in protein sorting in the late-Golgi/trans-Golgi network (TGN) and/or endosomes. The AP complexes mediate both the recruitment of clathrin to membranes and the recognition of sorting signals within the cytosolic tails of transmembrane cargo molecules.</text>
</comment>
<dbReference type="GO" id="GO:0035615">
    <property type="term" value="F:clathrin adaptor activity"/>
    <property type="evidence" value="ECO:0007669"/>
    <property type="project" value="InterPro"/>
</dbReference>
<dbReference type="FunFam" id="3.30.450.60:FF:000009">
    <property type="entry name" value="AP complex subunit sigma"/>
    <property type="match status" value="1"/>
</dbReference>
<dbReference type="InterPro" id="IPR016635">
    <property type="entry name" value="AP_complex_ssu"/>
</dbReference>
<accession>A0A8X8BJ86</accession>
<evidence type="ECO:0000256" key="21">
    <source>
        <dbReference type="SAM" id="MobiDB-lite"/>
    </source>
</evidence>
<evidence type="ECO:0000256" key="6">
    <source>
        <dbReference type="ARBA" id="ARBA00022927"/>
    </source>
</evidence>
<dbReference type="GO" id="GO:0005905">
    <property type="term" value="C:clathrin-coated pit"/>
    <property type="evidence" value="ECO:0007669"/>
    <property type="project" value="UniProtKB-SubCell"/>
</dbReference>
<evidence type="ECO:0000256" key="10">
    <source>
        <dbReference type="ARBA" id="ARBA00023329"/>
    </source>
</evidence>
<feature type="non-terminal residue" evidence="23">
    <location>
        <position position="1"/>
    </location>
</feature>
<sequence length="477" mass="53431">MESASTTALILWEATNATVSLAFSWNWTKDHAQMQFMLLFSRQGKLRLQKWYVPLSDKEKKKITRELVQTVLARKPKMCSFLEWRDLKIVYKRYASLYFCCAIEDQDNELITLEIIHRYVELLDKYFGSVCELDIIFNFEKAYFILDEFLLGGEAQETSKKNVLKAIEQADLLQERVPCPDDPIELFKSVPRVSDALTSQTDDLILSTKSIGTSEDETNDPNWSESMEFTATEQNFPEPEDVVTPPLSASGLNNQMFDSESSKSESYNPYSSDETNVAEGETNVAESETNVAESETNVAADEKNVAAEETSVAVDETNMDASSELERPSLEFGGHPRQQLGRLLVPAQNPSNPDYNLLKNHNIQPQNNLQGSLPLHLLTDEAAEAEAAAAGNALSIQEDDKATDPTRYTSLIQPAHNPHIPNPMKGDFADLLKRINQPGVGTLHDKITKAVNEGNMDDVKKLSKQLYQVLMKTNGAH</sequence>
<name>A0A8X8BJ86_POLSE</name>
<dbReference type="SUPFAM" id="SSF64356">
    <property type="entry name" value="SNARE-like"/>
    <property type="match status" value="1"/>
</dbReference>
<dbReference type="InterPro" id="IPR044733">
    <property type="entry name" value="AP1_sigma"/>
</dbReference>
<comment type="subcellular location">
    <subcellularLocation>
        <location evidence="1">Cytoplasmic vesicle membrane</location>
        <topology evidence="1">Peripheral membrane protein</topology>
        <orientation evidence="1">Cytoplasmic side</orientation>
    </subcellularLocation>
    <subcellularLocation>
        <location evidence="2">Golgi apparatus</location>
    </subcellularLocation>
    <subcellularLocation>
        <location evidence="3">Membrane</location>
        <location evidence="3">Clathrin-coated pit</location>
    </subcellularLocation>
</comment>
<feature type="non-terminal residue" evidence="23">
    <location>
        <position position="477"/>
    </location>
</feature>
<keyword evidence="9" id="KW-0168">Coated pit</keyword>
<keyword evidence="8" id="KW-0472">Membrane</keyword>
<evidence type="ECO:0000256" key="9">
    <source>
        <dbReference type="ARBA" id="ARBA00023176"/>
    </source>
</evidence>
<dbReference type="Gene3D" id="3.30.450.60">
    <property type="match status" value="1"/>
</dbReference>
<gene>
    <name evidence="23" type="primary">Ap1s2</name>
    <name evidence="23" type="ORF">GTO96_0013444</name>
</gene>
<keyword evidence="5" id="KW-0813">Transport</keyword>
<evidence type="ECO:0000256" key="7">
    <source>
        <dbReference type="ARBA" id="ARBA00023034"/>
    </source>
</evidence>
<evidence type="ECO:0000256" key="2">
    <source>
        <dbReference type="ARBA" id="ARBA00004555"/>
    </source>
</evidence>
<keyword evidence="6" id="KW-0653">Protein transport</keyword>
<evidence type="ECO:0000256" key="19">
    <source>
        <dbReference type="ARBA" id="ARBA00082346"/>
    </source>
</evidence>
<dbReference type="AlphaFoldDB" id="A0A8X8BJ86"/>
<dbReference type="Proteomes" id="UP000886611">
    <property type="component" value="Unassembled WGS sequence"/>
</dbReference>
<dbReference type="GO" id="GO:0030121">
    <property type="term" value="C:AP-1 adaptor complex"/>
    <property type="evidence" value="ECO:0007669"/>
    <property type="project" value="InterPro"/>
</dbReference>
<evidence type="ECO:0000256" key="4">
    <source>
        <dbReference type="ARBA" id="ARBA00006972"/>
    </source>
</evidence>
<feature type="compositionally biased region" description="Polar residues" evidence="21">
    <location>
        <begin position="220"/>
        <end position="235"/>
    </location>
</feature>
<evidence type="ECO:0000256" key="14">
    <source>
        <dbReference type="ARBA" id="ARBA00077033"/>
    </source>
</evidence>
<dbReference type="InterPro" id="IPR022775">
    <property type="entry name" value="AP_mu_sigma_su"/>
</dbReference>
<dbReference type="PANTHER" id="PTHR11753">
    <property type="entry name" value="ADAPTOR COMPLEXES SMALL SUBUNIT FAMILY"/>
    <property type="match status" value="1"/>
</dbReference>
<evidence type="ECO:0000256" key="20">
    <source>
        <dbReference type="ARBA" id="ARBA00083701"/>
    </source>
</evidence>
<dbReference type="PROSITE" id="PS00989">
    <property type="entry name" value="CLAT_ADAPTOR_S"/>
    <property type="match status" value="1"/>
</dbReference>
<keyword evidence="10" id="KW-0968">Cytoplasmic vesicle</keyword>
<keyword evidence="7" id="KW-0333">Golgi apparatus</keyword>
<evidence type="ECO:0000259" key="22">
    <source>
        <dbReference type="Pfam" id="PF01217"/>
    </source>
</evidence>